<proteinExistence type="predicted"/>
<evidence type="ECO:0000313" key="2">
    <source>
        <dbReference type="EMBL" id="KAF3006084.1"/>
    </source>
</evidence>
<dbReference type="EMBL" id="SWKU01000006">
    <property type="protein sequence ID" value="KAF3006084.1"/>
    <property type="molecule type" value="Genomic_DNA"/>
</dbReference>
<dbReference type="AlphaFoldDB" id="A0A9P4WCS2"/>
<dbReference type="InterPro" id="IPR001509">
    <property type="entry name" value="Epimerase_deHydtase"/>
</dbReference>
<keyword evidence="3" id="KW-1185">Reference proteome</keyword>
<evidence type="ECO:0000313" key="3">
    <source>
        <dbReference type="Proteomes" id="UP000801428"/>
    </source>
</evidence>
<organism evidence="2 3">
    <name type="scientific">Curvularia kusanoi</name>
    <name type="common">Cochliobolus kusanoi</name>
    <dbReference type="NCBI Taxonomy" id="90978"/>
    <lineage>
        <taxon>Eukaryota</taxon>
        <taxon>Fungi</taxon>
        <taxon>Dikarya</taxon>
        <taxon>Ascomycota</taxon>
        <taxon>Pezizomycotina</taxon>
        <taxon>Dothideomycetes</taxon>
        <taxon>Pleosporomycetidae</taxon>
        <taxon>Pleosporales</taxon>
        <taxon>Pleosporineae</taxon>
        <taxon>Pleosporaceae</taxon>
        <taxon>Curvularia</taxon>
    </lineage>
</organism>
<sequence>MPEVSNEKADSLCFFTTTTELATLLPPLQFQSVLNSMVGKLLFVGATGYVGGTVLTQLLNSSFSEIKDLSITALVRKQEQADLLEEKGINTILFQSLDDFNFLRKVASEHDYVVRTVTGSHDSSAVALIEGLAERKKQTGKETHYIHTSGTSNLSQRAITEKPGEVHRWSDKEKVYEYEEQREAEEAYPQRTTDIAVIQTSERTGVKTYIMMPPTIYGQGTGFFNQISMQIPDIIRASIKAGVAEYIGDGRAFIGHVHVQDLALVYELVLSKVVSGQTPPSGRRGIYFTDTGSHDWRELATEVGKAGFALGVLKSAEPRSVSLEEAAERWFGSKPRVVEVNYASNSATKPDLATELGWKPTKTEKDWKLAFIETFRSILSQQEN</sequence>
<protein>
    <recommendedName>
        <fullName evidence="1">NAD-dependent epimerase/dehydratase domain-containing protein</fullName>
    </recommendedName>
</protein>
<accession>A0A9P4WCS2</accession>
<dbReference type="OrthoDB" id="10262413at2759"/>
<dbReference type="PANTHER" id="PTHR48079">
    <property type="entry name" value="PROTEIN YEEZ"/>
    <property type="match status" value="1"/>
</dbReference>
<feature type="domain" description="NAD-dependent epimerase/dehydratase" evidence="1">
    <location>
        <begin position="43"/>
        <end position="278"/>
    </location>
</feature>
<dbReference type="Proteomes" id="UP000801428">
    <property type="component" value="Unassembled WGS sequence"/>
</dbReference>
<evidence type="ECO:0000259" key="1">
    <source>
        <dbReference type="Pfam" id="PF01370"/>
    </source>
</evidence>
<dbReference type="Gene3D" id="3.40.50.720">
    <property type="entry name" value="NAD(P)-binding Rossmann-like Domain"/>
    <property type="match status" value="1"/>
</dbReference>
<dbReference type="SUPFAM" id="SSF51735">
    <property type="entry name" value="NAD(P)-binding Rossmann-fold domains"/>
    <property type="match status" value="1"/>
</dbReference>
<dbReference type="Pfam" id="PF01370">
    <property type="entry name" value="Epimerase"/>
    <property type="match status" value="1"/>
</dbReference>
<dbReference type="InterPro" id="IPR051783">
    <property type="entry name" value="NAD(P)-dependent_oxidoreduct"/>
</dbReference>
<dbReference type="GO" id="GO:0004029">
    <property type="term" value="F:aldehyde dehydrogenase (NAD+) activity"/>
    <property type="evidence" value="ECO:0007669"/>
    <property type="project" value="TreeGrafter"/>
</dbReference>
<reference evidence="2" key="1">
    <citation type="submission" date="2019-04" db="EMBL/GenBank/DDBJ databases">
        <title>Sequencing of skin fungus with MAO and IRED activity.</title>
        <authorList>
            <person name="Marsaioli A.J."/>
            <person name="Bonatto J.M.C."/>
            <person name="Reis Junior O."/>
        </authorList>
    </citation>
    <scope>NUCLEOTIDE SEQUENCE</scope>
    <source>
        <strain evidence="2">30M1</strain>
    </source>
</reference>
<comment type="caution">
    <text evidence="2">The sequence shown here is derived from an EMBL/GenBank/DDBJ whole genome shotgun (WGS) entry which is preliminary data.</text>
</comment>
<name>A0A9P4WCS2_CURKU</name>
<dbReference type="InterPro" id="IPR036291">
    <property type="entry name" value="NAD(P)-bd_dom_sf"/>
</dbReference>
<dbReference type="PANTHER" id="PTHR48079:SF6">
    <property type="entry name" value="NAD(P)-BINDING DOMAIN-CONTAINING PROTEIN-RELATED"/>
    <property type="match status" value="1"/>
</dbReference>
<gene>
    <name evidence="2" type="ORF">E8E13_011073</name>
</gene>
<dbReference type="GO" id="GO:0005737">
    <property type="term" value="C:cytoplasm"/>
    <property type="evidence" value="ECO:0007669"/>
    <property type="project" value="TreeGrafter"/>
</dbReference>